<keyword evidence="6" id="KW-0812">Transmembrane</keyword>
<dbReference type="PANTHER" id="PTHR33446:SF2">
    <property type="entry name" value="PROTEIN TONB"/>
    <property type="match status" value="1"/>
</dbReference>
<dbReference type="InterPro" id="IPR006260">
    <property type="entry name" value="TonB/TolA_C"/>
</dbReference>
<dbReference type="GO" id="GO:0030288">
    <property type="term" value="C:outer membrane-bounded periplasmic space"/>
    <property type="evidence" value="ECO:0007669"/>
    <property type="project" value="InterPro"/>
</dbReference>
<dbReference type="RefSeq" id="WP_194109718.1">
    <property type="nucleotide sequence ID" value="NZ_JADFFL010000001.1"/>
</dbReference>
<dbReference type="GO" id="GO:0015031">
    <property type="term" value="P:protein transport"/>
    <property type="evidence" value="ECO:0007669"/>
    <property type="project" value="UniProtKB-KW"/>
</dbReference>
<accession>A0A929KS63</accession>
<keyword evidence="3" id="KW-0813">Transport</keyword>
<dbReference type="AlphaFoldDB" id="A0A929KS63"/>
<evidence type="ECO:0000256" key="2">
    <source>
        <dbReference type="ARBA" id="ARBA00006555"/>
    </source>
</evidence>
<dbReference type="GO" id="GO:0098797">
    <property type="term" value="C:plasma membrane protein complex"/>
    <property type="evidence" value="ECO:0007669"/>
    <property type="project" value="TreeGrafter"/>
</dbReference>
<evidence type="ECO:0000256" key="9">
    <source>
        <dbReference type="ARBA" id="ARBA00023136"/>
    </source>
</evidence>
<evidence type="ECO:0000256" key="8">
    <source>
        <dbReference type="ARBA" id="ARBA00022989"/>
    </source>
</evidence>
<evidence type="ECO:0000259" key="10">
    <source>
        <dbReference type="PROSITE" id="PS52015"/>
    </source>
</evidence>
<dbReference type="GO" id="GO:0055085">
    <property type="term" value="P:transmembrane transport"/>
    <property type="evidence" value="ECO:0007669"/>
    <property type="project" value="InterPro"/>
</dbReference>
<name>A0A929KS63_9SPHI</name>
<comment type="similarity">
    <text evidence="2">Belongs to the TonB family.</text>
</comment>
<dbReference type="EMBL" id="JADFFL010000001">
    <property type="protein sequence ID" value="MBE9660521.1"/>
    <property type="molecule type" value="Genomic_DNA"/>
</dbReference>
<protein>
    <submittedName>
        <fullName evidence="11">TonB family protein</fullName>
    </submittedName>
</protein>
<evidence type="ECO:0000256" key="7">
    <source>
        <dbReference type="ARBA" id="ARBA00022927"/>
    </source>
</evidence>
<dbReference type="SUPFAM" id="SSF82185">
    <property type="entry name" value="Histone H3 K4-specific methyltransferase SET7/9 N-terminal domain"/>
    <property type="match status" value="2"/>
</dbReference>
<dbReference type="PROSITE" id="PS52015">
    <property type="entry name" value="TONB_CTD"/>
    <property type="match status" value="1"/>
</dbReference>
<evidence type="ECO:0000256" key="1">
    <source>
        <dbReference type="ARBA" id="ARBA00004383"/>
    </source>
</evidence>
<keyword evidence="8" id="KW-1133">Transmembrane helix</keyword>
<comment type="subcellular location">
    <subcellularLocation>
        <location evidence="1">Cell inner membrane</location>
        <topology evidence="1">Single-pass membrane protein</topology>
        <orientation evidence="1">Periplasmic side</orientation>
    </subcellularLocation>
</comment>
<organism evidence="11 12">
    <name type="scientific">Mucilaginibacter myungsuensis</name>
    <dbReference type="NCBI Taxonomy" id="649104"/>
    <lineage>
        <taxon>Bacteria</taxon>
        <taxon>Pseudomonadati</taxon>
        <taxon>Bacteroidota</taxon>
        <taxon>Sphingobacteriia</taxon>
        <taxon>Sphingobacteriales</taxon>
        <taxon>Sphingobacteriaceae</taxon>
        <taxon>Mucilaginibacter</taxon>
    </lineage>
</organism>
<evidence type="ECO:0000256" key="6">
    <source>
        <dbReference type="ARBA" id="ARBA00022692"/>
    </source>
</evidence>
<dbReference type="NCBIfam" id="TIGR01352">
    <property type="entry name" value="tonB_Cterm"/>
    <property type="match status" value="1"/>
</dbReference>
<dbReference type="PRINTS" id="PR01374">
    <property type="entry name" value="TONBPROTEIN"/>
</dbReference>
<keyword evidence="9" id="KW-0472">Membrane</keyword>
<evidence type="ECO:0000256" key="3">
    <source>
        <dbReference type="ARBA" id="ARBA00022448"/>
    </source>
</evidence>
<dbReference type="SUPFAM" id="SSF74653">
    <property type="entry name" value="TolA/TonB C-terminal domain"/>
    <property type="match status" value="1"/>
</dbReference>
<feature type="domain" description="TonB C-terminal" evidence="10">
    <location>
        <begin position="191"/>
        <end position="285"/>
    </location>
</feature>
<evidence type="ECO:0000313" key="12">
    <source>
        <dbReference type="Proteomes" id="UP000622475"/>
    </source>
</evidence>
<keyword evidence="5" id="KW-0997">Cell inner membrane</keyword>
<evidence type="ECO:0000256" key="4">
    <source>
        <dbReference type="ARBA" id="ARBA00022475"/>
    </source>
</evidence>
<dbReference type="InterPro" id="IPR051045">
    <property type="entry name" value="TonB-dependent_transducer"/>
</dbReference>
<keyword evidence="4" id="KW-1003">Cell membrane</keyword>
<evidence type="ECO:0000256" key="5">
    <source>
        <dbReference type="ARBA" id="ARBA00022519"/>
    </source>
</evidence>
<gene>
    <name evidence="11" type="ORF">IRJ16_01365</name>
</gene>
<comment type="caution">
    <text evidence="11">The sequence shown here is derived from an EMBL/GenBank/DDBJ whole genome shotgun (WGS) entry which is preliminary data.</text>
</comment>
<dbReference type="Gene3D" id="3.30.1150.10">
    <property type="match status" value="1"/>
</dbReference>
<dbReference type="PANTHER" id="PTHR33446">
    <property type="entry name" value="PROTEIN TONB-RELATED"/>
    <property type="match status" value="1"/>
</dbReference>
<sequence>MDDVKKANGFRMIISPDTIKSGFVIVNDCFLNGHMRMRGKFATNSPYGTLMGTIIEYHVNGNPKAVFNSNAGQLWGEAEAYYPNGKLYYSGKYTSSGIFQMYEKSRFDRQKMVEQGNGEFVRYDPTFSMIKERGYYKNGLRNGEWKSFADSGKVLLAAYQDGLLKKGDRVNMGVNGDEVLTKSEKTAEYIGGLDAFYKLVERNLRYPEKARSNNIQGRVSVTFIIERDGAITDITVKSGIGSGCDEEAVRCIKLSSGNWQPGVQDGLPVRVRYTVPIGFTLAGDN</sequence>
<evidence type="ECO:0000313" key="11">
    <source>
        <dbReference type="EMBL" id="MBE9660521.1"/>
    </source>
</evidence>
<keyword evidence="7" id="KW-0653">Protein transport</keyword>
<dbReference type="InterPro" id="IPR037682">
    <property type="entry name" value="TonB_C"/>
</dbReference>
<keyword evidence="12" id="KW-1185">Reference proteome</keyword>
<dbReference type="Pfam" id="PF03544">
    <property type="entry name" value="TonB_C"/>
    <property type="match status" value="1"/>
</dbReference>
<proteinExistence type="inferred from homology"/>
<dbReference type="Proteomes" id="UP000622475">
    <property type="component" value="Unassembled WGS sequence"/>
</dbReference>
<dbReference type="GO" id="GO:0015891">
    <property type="term" value="P:siderophore transport"/>
    <property type="evidence" value="ECO:0007669"/>
    <property type="project" value="InterPro"/>
</dbReference>
<dbReference type="GO" id="GO:0031992">
    <property type="term" value="F:energy transducer activity"/>
    <property type="evidence" value="ECO:0007669"/>
    <property type="project" value="InterPro"/>
</dbReference>
<dbReference type="Gene3D" id="3.90.930.1">
    <property type="match status" value="1"/>
</dbReference>
<reference evidence="11" key="1">
    <citation type="submission" date="2020-10" db="EMBL/GenBank/DDBJ databases">
        <title>Mucilaginibacter mali sp. nov., isolated from rhizosphere soil of apple orchard.</title>
        <authorList>
            <person name="Lee J.-S."/>
            <person name="Kim H.S."/>
            <person name="Kim J.-S."/>
        </authorList>
    </citation>
    <scope>NUCLEOTIDE SEQUENCE</scope>
    <source>
        <strain evidence="11">KCTC 22746</strain>
    </source>
</reference>
<dbReference type="InterPro" id="IPR003538">
    <property type="entry name" value="TonB"/>
</dbReference>